<dbReference type="Proteomes" id="UP000692954">
    <property type="component" value="Unassembled WGS sequence"/>
</dbReference>
<protein>
    <submittedName>
        <fullName evidence="2">Uncharacterized protein</fullName>
    </submittedName>
</protein>
<keyword evidence="1" id="KW-0812">Transmembrane</keyword>
<gene>
    <name evidence="2" type="ORF">PSON_ATCC_30995.1.T2230018</name>
</gene>
<evidence type="ECO:0000313" key="3">
    <source>
        <dbReference type="Proteomes" id="UP000692954"/>
    </source>
</evidence>
<proteinExistence type="predicted"/>
<sequence>MLFFSFIKMQLSIFKEYFYIIGSFVILILLAITFFLRNSPILLYYCKNILRNLQRYMIYQTLIIQIAILLVMAQKKGIHLIFVNIGIFIVKSAQDKSLAFYSSILSREILNYLMISRQYSLFLRFNDCCNR</sequence>
<name>A0A8S1RPU7_9CILI</name>
<organism evidence="2 3">
    <name type="scientific">Paramecium sonneborni</name>
    <dbReference type="NCBI Taxonomy" id="65129"/>
    <lineage>
        <taxon>Eukaryota</taxon>
        <taxon>Sar</taxon>
        <taxon>Alveolata</taxon>
        <taxon>Ciliophora</taxon>
        <taxon>Intramacronucleata</taxon>
        <taxon>Oligohymenophorea</taxon>
        <taxon>Peniculida</taxon>
        <taxon>Parameciidae</taxon>
        <taxon>Paramecium</taxon>
    </lineage>
</organism>
<keyword evidence="1" id="KW-0472">Membrane</keyword>
<dbReference type="EMBL" id="CAJJDN010000223">
    <property type="protein sequence ID" value="CAD8129447.1"/>
    <property type="molecule type" value="Genomic_DNA"/>
</dbReference>
<keyword evidence="1" id="KW-1133">Transmembrane helix</keyword>
<evidence type="ECO:0000256" key="1">
    <source>
        <dbReference type="SAM" id="Phobius"/>
    </source>
</evidence>
<keyword evidence="3" id="KW-1185">Reference proteome</keyword>
<feature type="transmembrane region" description="Helical" evidence="1">
    <location>
        <begin position="17"/>
        <end position="36"/>
    </location>
</feature>
<dbReference type="AlphaFoldDB" id="A0A8S1RPU7"/>
<accession>A0A8S1RPU7</accession>
<evidence type="ECO:0000313" key="2">
    <source>
        <dbReference type="EMBL" id="CAD8129447.1"/>
    </source>
</evidence>
<comment type="caution">
    <text evidence="2">The sequence shown here is derived from an EMBL/GenBank/DDBJ whole genome shotgun (WGS) entry which is preliminary data.</text>
</comment>
<reference evidence="2" key="1">
    <citation type="submission" date="2021-01" db="EMBL/GenBank/DDBJ databases">
        <authorList>
            <consortium name="Genoscope - CEA"/>
            <person name="William W."/>
        </authorList>
    </citation>
    <scope>NUCLEOTIDE SEQUENCE</scope>
</reference>
<feature type="transmembrane region" description="Helical" evidence="1">
    <location>
        <begin position="56"/>
        <end position="73"/>
    </location>
</feature>